<sequence>MSASCLQQDFLWTSLKDFDTLLTENQRMIPTGKRLILRRKALVPEDRGFETRFDSTEDPPCIRAWCTFNLRRVERCPRWYGAEVWGEQCRVVSSLSYHGSKLRGPS</sequence>
<dbReference type="Proteomes" id="UP000499080">
    <property type="component" value="Unassembled WGS sequence"/>
</dbReference>
<dbReference type="AlphaFoldDB" id="A0A4Y2CXL7"/>
<reference evidence="1 2" key="1">
    <citation type="journal article" date="2019" name="Sci. Rep.">
        <title>Orb-weaving spider Araneus ventricosus genome elucidates the spidroin gene catalogue.</title>
        <authorList>
            <person name="Kono N."/>
            <person name="Nakamura H."/>
            <person name="Ohtoshi R."/>
            <person name="Moran D.A.P."/>
            <person name="Shinohara A."/>
            <person name="Yoshida Y."/>
            <person name="Fujiwara M."/>
            <person name="Mori M."/>
            <person name="Tomita M."/>
            <person name="Arakawa K."/>
        </authorList>
    </citation>
    <scope>NUCLEOTIDE SEQUENCE [LARGE SCALE GENOMIC DNA]</scope>
</reference>
<evidence type="ECO:0000313" key="1">
    <source>
        <dbReference type="EMBL" id="GBM08045.1"/>
    </source>
</evidence>
<gene>
    <name evidence="1" type="ORF">AVEN_71479_1</name>
</gene>
<proteinExistence type="predicted"/>
<protein>
    <submittedName>
        <fullName evidence="1">Uncharacterized protein</fullName>
    </submittedName>
</protein>
<evidence type="ECO:0000313" key="2">
    <source>
        <dbReference type="Proteomes" id="UP000499080"/>
    </source>
</evidence>
<comment type="caution">
    <text evidence="1">The sequence shown here is derived from an EMBL/GenBank/DDBJ whole genome shotgun (WGS) entry which is preliminary data.</text>
</comment>
<dbReference type="EMBL" id="BGPR01000250">
    <property type="protein sequence ID" value="GBM08045.1"/>
    <property type="molecule type" value="Genomic_DNA"/>
</dbReference>
<organism evidence="1 2">
    <name type="scientific">Araneus ventricosus</name>
    <name type="common">Orbweaver spider</name>
    <name type="synonym">Epeira ventricosa</name>
    <dbReference type="NCBI Taxonomy" id="182803"/>
    <lineage>
        <taxon>Eukaryota</taxon>
        <taxon>Metazoa</taxon>
        <taxon>Ecdysozoa</taxon>
        <taxon>Arthropoda</taxon>
        <taxon>Chelicerata</taxon>
        <taxon>Arachnida</taxon>
        <taxon>Araneae</taxon>
        <taxon>Araneomorphae</taxon>
        <taxon>Entelegynae</taxon>
        <taxon>Araneoidea</taxon>
        <taxon>Araneidae</taxon>
        <taxon>Araneus</taxon>
    </lineage>
</organism>
<keyword evidence="2" id="KW-1185">Reference proteome</keyword>
<accession>A0A4Y2CXL7</accession>
<name>A0A4Y2CXL7_ARAVE</name>